<evidence type="ECO:0000259" key="4">
    <source>
        <dbReference type="PROSITE" id="PS50052"/>
    </source>
</evidence>
<keyword evidence="3" id="KW-0418">Kinase</keyword>
<dbReference type="PANTHER" id="PTHR23117:SF13">
    <property type="entry name" value="GUANYLATE KINASE"/>
    <property type="match status" value="1"/>
</dbReference>
<dbReference type="CDD" id="cd00071">
    <property type="entry name" value="GMPK"/>
    <property type="match status" value="1"/>
</dbReference>
<dbReference type="GO" id="GO:0005829">
    <property type="term" value="C:cytosol"/>
    <property type="evidence" value="ECO:0007669"/>
    <property type="project" value="TreeGrafter"/>
</dbReference>
<dbReference type="eggNOG" id="KOG0707">
    <property type="taxonomic scope" value="Eukaryota"/>
</dbReference>
<sequence length="144" mass="15883">MPVVVCGPSGVGKGTLLTRLTAAHPSRFGFCVSHTTRSPRPGETDGAHMEAAIERGEFLEYARVHSNLYGTSFAAVRTVASRGKTCLLDIDVQEVRLRMSRAKHEISYTERPGFFDDVVVNDDLERAYSAFESIMLSHADQPRP</sequence>
<dbReference type="KEGG" id="ehx:EMIHUDRAFT_309931"/>
<dbReference type="EnsemblProtists" id="EOD27712">
    <property type="protein sequence ID" value="EOD27712"/>
    <property type="gene ID" value="EMIHUDRAFT_309931"/>
</dbReference>
<comment type="similarity">
    <text evidence="1">Belongs to the guanylate kinase family.</text>
</comment>
<keyword evidence="2" id="KW-0808">Transferase</keyword>
<keyword evidence="6" id="KW-1185">Reference proteome</keyword>
<evidence type="ECO:0000313" key="6">
    <source>
        <dbReference type="Proteomes" id="UP000013827"/>
    </source>
</evidence>
<dbReference type="Pfam" id="PF00625">
    <property type="entry name" value="Guanylate_kin"/>
    <property type="match status" value="1"/>
</dbReference>
<dbReference type="InterPro" id="IPR008144">
    <property type="entry name" value="Guanylate_kin-like_dom"/>
</dbReference>
<dbReference type="InterPro" id="IPR008145">
    <property type="entry name" value="GK/Ca_channel_bsu"/>
</dbReference>
<dbReference type="Gene3D" id="3.40.50.300">
    <property type="entry name" value="P-loop containing nucleotide triphosphate hydrolases"/>
    <property type="match status" value="2"/>
</dbReference>
<proteinExistence type="inferred from homology"/>
<reference evidence="6" key="1">
    <citation type="journal article" date="2013" name="Nature">
        <title>Pan genome of the phytoplankton Emiliania underpins its global distribution.</title>
        <authorList>
            <person name="Read B.A."/>
            <person name="Kegel J."/>
            <person name="Klute M.J."/>
            <person name="Kuo A."/>
            <person name="Lefebvre S.C."/>
            <person name="Maumus F."/>
            <person name="Mayer C."/>
            <person name="Miller J."/>
            <person name="Monier A."/>
            <person name="Salamov A."/>
            <person name="Young J."/>
            <person name="Aguilar M."/>
            <person name="Claverie J.M."/>
            <person name="Frickenhaus S."/>
            <person name="Gonzalez K."/>
            <person name="Herman E.K."/>
            <person name="Lin Y.C."/>
            <person name="Napier J."/>
            <person name="Ogata H."/>
            <person name="Sarno A.F."/>
            <person name="Shmutz J."/>
            <person name="Schroeder D."/>
            <person name="de Vargas C."/>
            <person name="Verret F."/>
            <person name="von Dassow P."/>
            <person name="Valentin K."/>
            <person name="Van de Peer Y."/>
            <person name="Wheeler G."/>
            <person name="Dacks J.B."/>
            <person name="Delwiche C.F."/>
            <person name="Dyhrman S.T."/>
            <person name="Glockner G."/>
            <person name="John U."/>
            <person name="Richards T."/>
            <person name="Worden A.Z."/>
            <person name="Zhang X."/>
            <person name="Grigoriev I.V."/>
            <person name="Allen A.E."/>
            <person name="Bidle K."/>
            <person name="Borodovsky M."/>
            <person name="Bowler C."/>
            <person name="Brownlee C."/>
            <person name="Cock J.M."/>
            <person name="Elias M."/>
            <person name="Gladyshev V.N."/>
            <person name="Groth M."/>
            <person name="Guda C."/>
            <person name="Hadaegh A."/>
            <person name="Iglesias-Rodriguez M.D."/>
            <person name="Jenkins J."/>
            <person name="Jones B.M."/>
            <person name="Lawson T."/>
            <person name="Leese F."/>
            <person name="Lindquist E."/>
            <person name="Lobanov A."/>
            <person name="Lomsadze A."/>
            <person name="Malik S.B."/>
            <person name="Marsh M.E."/>
            <person name="Mackinder L."/>
            <person name="Mock T."/>
            <person name="Mueller-Roeber B."/>
            <person name="Pagarete A."/>
            <person name="Parker M."/>
            <person name="Probert I."/>
            <person name="Quesneville H."/>
            <person name="Raines C."/>
            <person name="Rensing S.A."/>
            <person name="Riano-Pachon D.M."/>
            <person name="Richier S."/>
            <person name="Rokitta S."/>
            <person name="Shiraiwa Y."/>
            <person name="Soanes D.M."/>
            <person name="van der Giezen M."/>
            <person name="Wahlund T.M."/>
            <person name="Williams B."/>
            <person name="Wilson W."/>
            <person name="Wolfe G."/>
            <person name="Wurch L.L."/>
        </authorList>
    </citation>
    <scope>NUCLEOTIDE SEQUENCE</scope>
</reference>
<name>A0A0D3JW27_EMIH1</name>
<dbReference type="PROSITE" id="PS50052">
    <property type="entry name" value="GUANYLATE_KINASE_2"/>
    <property type="match status" value="1"/>
</dbReference>
<dbReference type="GO" id="GO:0004385">
    <property type="term" value="F:GMP kinase activity"/>
    <property type="evidence" value="ECO:0007669"/>
    <property type="project" value="TreeGrafter"/>
</dbReference>
<feature type="domain" description="Guanylate kinase-like" evidence="4">
    <location>
        <begin position="1"/>
        <end position="144"/>
    </location>
</feature>
<protein>
    <recommendedName>
        <fullName evidence="4">Guanylate kinase-like domain-containing protein</fullName>
    </recommendedName>
</protein>
<dbReference type="HOGENOM" id="CLU_001715_0_2_1"/>
<evidence type="ECO:0000313" key="5">
    <source>
        <dbReference type="EnsemblProtists" id="EOD27712"/>
    </source>
</evidence>
<dbReference type="PaxDb" id="2903-EOD27712"/>
<dbReference type="GeneID" id="17273258"/>
<accession>A0A0D3JW27</accession>
<dbReference type="SMART" id="SM00072">
    <property type="entry name" value="GuKc"/>
    <property type="match status" value="1"/>
</dbReference>
<dbReference type="Proteomes" id="UP000013827">
    <property type="component" value="Unassembled WGS sequence"/>
</dbReference>
<organism evidence="5 6">
    <name type="scientific">Emiliania huxleyi (strain CCMP1516)</name>
    <dbReference type="NCBI Taxonomy" id="280463"/>
    <lineage>
        <taxon>Eukaryota</taxon>
        <taxon>Haptista</taxon>
        <taxon>Haptophyta</taxon>
        <taxon>Prymnesiophyceae</taxon>
        <taxon>Isochrysidales</taxon>
        <taxon>Noelaerhabdaceae</taxon>
        <taxon>Emiliania</taxon>
    </lineage>
</organism>
<dbReference type="PANTHER" id="PTHR23117">
    <property type="entry name" value="GUANYLATE KINASE-RELATED"/>
    <property type="match status" value="1"/>
</dbReference>
<reference evidence="5" key="2">
    <citation type="submission" date="2024-10" db="UniProtKB">
        <authorList>
            <consortium name="EnsemblProtists"/>
        </authorList>
    </citation>
    <scope>IDENTIFICATION</scope>
</reference>
<evidence type="ECO:0000256" key="2">
    <source>
        <dbReference type="ARBA" id="ARBA00022679"/>
    </source>
</evidence>
<dbReference type="SUPFAM" id="SSF52540">
    <property type="entry name" value="P-loop containing nucleoside triphosphate hydrolases"/>
    <property type="match status" value="1"/>
</dbReference>
<evidence type="ECO:0000256" key="3">
    <source>
        <dbReference type="ARBA" id="ARBA00022777"/>
    </source>
</evidence>
<dbReference type="InterPro" id="IPR027417">
    <property type="entry name" value="P-loop_NTPase"/>
</dbReference>
<dbReference type="STRING" id="2903.R1CY79"/>
<dbReference type="RefSeq" id="XP_005780141.1">
    <property type="nucleotide sequence ID" value="XM_005780084.1"/>
</dbReference>
<evidence type="ECO:0000256" key="1">
    <source>
        <dbReference type="ARBA" id="ARBA00005790"/>
    </source>
</evidence>
<dbReference type="AlphaFoldDB" id="A0A0D3JW27"/>
<dbReference type="OMA" id="IMLSHAD"/>